<evidence type="ECO:0000259" key="2">
    <source>
        <dbReference type="Pfam" id="PF01137"/>
    </source>
</evidence>
<feature type="domain" description="RNA 3'-terminal phosphate cyclase insert" evidence="3">
    <location>
        <begin position="190"/>
        <end position="272"/>
    </location>
</feature>
<dbReference type="PANTHER" id="PTHR11096">
    <property type="entry name" value="RNA 3' TERMINAL PHOSPHATE CYCLASE"/>
    <property type="match status" value="1"/>
</dbReference>
<dbReference type="GO" id="GO:0000447">
    <property type="term" value="P:endonucleolytic cleavage in ITS1 to separate SSU-rRNA from 5.8S rRNA and LSU-rRNA from tricistronic rRNA transcript (SSU-rRNA, 5.8S rRNA, LSU-rRNA)"/>
    <property type="evidence" value="ECO:0007669"/>
    <property type="project" value="EnsemblFungi"/>
</dbReference>
<keyword evidence="5" id="KW-1185">Reference proteome</keyword>
<dbReference type="PANTHER" id="PTHR11096:SF1">
    <property type="entry name" value="RNA 3'-TERMINAL PHOSPHATE CYCLASE-LIKE PROTEIN"/>
    <property type="match status" value="1"/>
</dbReference>
<dbReference type="InterPro" id="IPR000228">
    <property type="entry name" value="RNA3'_term_phos_cyc"/>
</dbReference>
<dbReference type="AlphaFoldDB" id="A0A1Y2CES2"/>
<dbReference type="GO" id="GO:0000480">
    <property type="term" value="P:endonucleolytic cleavage in 5'-ETS of tricistronic rRNA transcript (SSU-rRNA, 5.8S rRNA, LSU-rRNA)"/>
    <property type="evidence" value="ECO:0007669"/>
    <property type="project" value="EnsemblFungi"/>
</dbReference>
<dbReference type="OrthoDB" id="1911237at2759"/>
<dbReference type="GO" id="GO:0000472">
    <property type="term" value="P:endonucleolytic cleavage to generate mature 5'-end of SSU-rRNA from (SSU-rRNA, 5.8S rRNA, LSU-rRNA)"/>
    <property type="evidence" value="ECO:0007669"/>
    <property type="project" value="EnsemblFungi"/>
</dbReference>
<dbReference type="InterPro" id="IPR023797">
    <property type="entry name" value="RNA3'_phos_cyclase_dom"/>
</dbReference>
<sequence length="436" mass="47341">MATLVQRPPSSTSPSLKKQKVSASAGPNPSILRFEGHLHLRQRLLLATVSGRTIRIDKIRVNEDEFPGLADYEVSFLRLLEKVTNGSHLEISYTGSSLLYKPGVITGGKIVHDCPNSRAIGYFLEPLIAIAPFAKVPFHLTLNGITNDNVDVCVDTLRTVTLPTLQKFLPVIQTTNAPLDLKITRRGLGVKRIRGIAYATRISPQMANRVVDSARSLLSRYIPDVYLYTDVYKGAESGKCPGYGVSLVAETTTGVLYSAECSYQPRKKSSQEVLAEGDEIPELKLGDGAIEESTAVVGSAARAIVSTATQEGIAGHLQNDYTFPTPEDLGIRAARLLLTEIRKGGCVDGNAQWLSILMLALGPEDVGKVRVGTLTPFSIQLLRDLKQFLGVVFKIGEEPEEEVTDEEGNRIYTSLKGTVVLTCLGTGYVNVNKNVT</sequence>
<dbReference type="Proteomes" id="UP000193642">
    <property type="component" value="Unassembled WGS sequence"/>
</dbReference>
<proteinExistence type="predicted"/>
<accession>A0A1Y2CES2</accession>
<dbReference type="InterPro" id="IPR037136">
    <property type="entry name" value="RNA3'_phos_cyclase_dom_sf"/>
</dbReference>
<dbReference type="InterPro" id="IPR013792">
    <property type="entry name" value="RNA3'P_cycl/enolpyr_Trfase_a/b"/>
</dbReference>
<dbReference type="SUPFAM" id="SSF55205">
    <property type="entry name" value="EPT/RTPC-like"/>
    <property type="match status" value="1"/>
</dbReference>
<protein>
    <submittedName>
        <fullName evidence="4">18S rRNA biogenesis protein</fullName>
    </submittedName>
</protein>
<organism evidence="4 5">
    <name type="scientific">Rhizoclosmatium globosum</name>
    <dbReference type="NCBI Taxonomy" id="329046"/>
    <lineage>
        <taxon>Eukaryota</taxon>
        <taxon>Fungi</taxon>
        <taxon>Fungi incertae sedis</taxon>
        <taxon>Chytridiomycota</taxon>
        <taxon>Chytridiomycota incertae sedis</taxon>
        <taxon>Chytridiomycetes</taxon>
        <taxon>Chytridiales</taxon>
        <taxon>Chytriomycetaceae</taxon>
        <taxon>Rhizoclosmatium</taxon>
    </lineage>
</organism>
<dbReference type="GO" id="GO:2000232">
    <property type="term" value="P:regulation of rRNA processing"/>
    <property type="evidence" value="ECO:0007669"/>
    <property type="project" value="EnsemblFungi"/>
</dbReference>
<dbReference type="GO" id="GO:0032040">
    <property type="term" value="C:small-subunit processome"/>
    <property type="evidence" value="ECO:0007669"/>
    <property type="project" value="EnsemblFungi"/>
</dbReference>
<dbReference type="Pfam" id="PF01137">
    <property type="entry name" value="RTC"/>
    <property type="match status" value="1"/>
</dbReference>
<evidence type="ECO:0000256" key="1">
    <source>
        <dbReference type="SAM" id="MobiDB-lite"/>
    </source>
</evidence>
<comment type="caution">
    <text evidence="4">The sequence shown here is derived from an EMBL/GenBank/DDBJ whole genome shotgun (WGS) entry which is preliminary data.</text>
</comment>
<feature type="region of interest" description="Disordered" evidence="1">
    <location>
        <begin position="1"/>
        <end position="28"/>
    </location>
</feature>
<name>A0A1Y2CES2_9FUNG</name>
<dbReference type="EMBL" id="MCGO01000019">
    <property type="protein sequence ID" value="ORY45512.1"/>
    <property type="molecule type" value="Genomic_DNA"/>
</dbReference>
<dbReference type="STRING" id="329046.A0A1Y2CES2"/>
<gene>
    <name evidence="4" type="ORF">BCR33DRAFT_784290</name>
</gene>
<dbReference type="GO" id="GO:0030686">
    <property type="term" value="C:90S preribosome"/>
    <property type="evidence" value="ECO:0007669"/>
    <property type="project" value="EnsemblFungi"/>
</dbReference>
<feature type="compositionally biased region" description="Polar residues" evidence="1">
    <location>
        <begin position="8"/>
        <end position="27"/>
    </location>
</feature>
<evidence type="ECO:0000313" key="5">
    <source>
        <dbReference type="Proteomes" id="UP000193642"/>
    </source>
</evidence>
<dbReference type="GO" id="GO:0008047">
    <property type="term" value="F:enzyme activator activity"/>
    <property type="evidence" value="ECO:0007669"/>
    <property type="project" value="EnsemblFungi"/>
</dbReference>
<dbReference type="Pfam" id="PF05189">
    <property type="entry name" value="RTC_insert"/>
    <property type="match status" value="1"/>
</dbReference>
<dbReference type="GO" id="GO:0004521">
    <property type="term" value="F:RNA endonuclease activity"/>
    <property type="evidence" value="ECO:0007669"/>
    <property type="project" value="EnsemblFungi"/>
</dbReference>
<dbReference type="InterPro" id="IPR013791">
    <property type="entry name" value="RNA3'-term_phos_cycl_insert"/>
</dbReference>
<evidence type="ECO:0000259" key="3">
    <source>
        <dbReference type="Pfam" id="PF05189"/>
    </source>
</evidence>
<feature type="domain" description="RNA 3'-terminal phosphate cyclase" evidence="2">
    <location>
        <begin position="33"/>
        <end position="395"/>
    </location>
</feature>
<reference evidence="4 5" key="1">
    <citation type="submission" date="2016-07" db="EMBL/GenBank/DDBJ databases">
        <title>Pervasive Adenine N6-methylation of Active Genes in Fungi.</title>
        <authorList>
            <consortium name="DOE Joint Genome Institute"/>
            <person name="Mondo S.J."/>
            <person name="Dannebaum R.O."/>
            <person name="Kuo R.C."/>
            <person name="Labutti K."/>
            <person name="Haridas S."/>
            <person name="Kuo A."/>
            <person name="Salamov A."/>
            <person name="Ahrendt S.R."/>
            <person name="Lipzen A."/>
            <person name="Sullivan W."/>
            <person name="Andreopoulos W.B."/>
            <person name="Clum A."/>
            <person name="Lindquist E."/>
            <person name="Daum C."/>
            <person name="Ramamoorthy G.K."/>
            <person name="Gryganskyi A."/>
            <person name="Culley D."/>
            <person name="Magnuson J.K."/>
            <person name="James T.Y."/>
            <person name="O'Malley M.A."/>
            <person name="Stajich J.E."/>
            <person name="Spatafora J.W."/>
            <person name="Visel A."/>
            <person name="Grigoriev I.V."/>
        </authorList>
    </citation>
    <scope>NUCLEOTIDE SEQUENCE [LARGE SCALE GENOMIC DNA]</scope>
    <source>
        <strain evidence="4 5">JEL800</strain>
    </source>
</reference>
<evidence type="ECO:0000313" key="4">
    <source>
        <dbReference type="EMBL" id="ORY45512.1"/>
    </source>
</evidence>
<dbReference type="Gene3D" id="3.65.10.20">
    <property type="entry name" value="RNA 3'-terminal phosphate cyclase domain"/>
    <property type="match status" value="2"/>
</dbReference>